<evidence type="ECO:0000256" key="3">
    <source>
        <dbReference type="ARBA" id="ARBA00014160"/>
    </source>
</evidence>
<evidence type="ECO:0000256" key="6">
    <source>
        <dbReference type="ARBA" id="ARBA00030452"/>
    </source>
</evidence>
<dbReference type="RefSeq" id="XP_011308624.1">
    <property type="nucleotide sequence ID" value="XM_011310322.1"/>
</dbReference>
<dbReference type="GO" id="GO:0034976">
    <property type="term" value="P:response to endoplasmic reticulum stress"/>
    <property type="evidence" value="ECO:0007669"/>
    <property type="project" value="TreeGrafter"/>
</dbReference>
<feature type="domain" description="E3 UFM1-protein ligase-like C-terminal" evidence="10">
    <location>
        <begin position="648"/>
        <end position="748"/>
    </location>
</feature>
<dbReference type="InterPro" id="IPR056761">
    <property type="entry name" value="Ufl1-like_C"/>
</dbReference>
<dbReference type="GeneID" id="105269794"/>
<dbReference type="AlphaFoldDB" id="A0A0C9PQD5"/>
<keyword evidence="5" id="KW-0833">Ubl conjugation pathway</keyword>
<dbReference type="OrthoDB" id="10258297at2759"/>
<keyword evidence="13" id="KW-0436">Ligase</keyword>
<dbReference type="GO" id="GO:0016874">
    <property type="term" value="F:ligase activity"/>
    <property type="evidence" value="ECO:0007669"/>
    <property type="project" value="UniProtKB-KW"/>
</dbReference>
<evidence type="ECO:0000259" key="8">
    <source>
        <dbReference type="Pfam" id="PF09743"/>
    </source>
</evidence>
<evidence type="ECO:0000313" key="12">
    <source>
        <dbReference type="Proteomes" id="UP000694866"/>
    </source>
</evidence>
<dbReference type="PANTHER" id="PTHR31057:SF0">
    <property type="entry name" value="E3 UFM1-PROTEIN LIGASE 1"/>
    <property type="match status" value="1"/>
</dbReference>
<dbReference type="GO" id="GO:0032434">
    <property type="term" value="P:regulation of proteasomal ubiquitin-dependent protein catabolic process"/>
    <property type="evidence" value="ECO:0007669"/>
    <property type="project" value="TreeGrafter"/>
</dbReference>
<evidence type="ECO:0000256" key="4">
    <source>
        <dbReference type="ARBA" id="ARBA00022679"/>
    </source>
</evidence>
<comment type="function">
    <text evidence="1">E3 UFM1-protein ligase that mediates ufmylation of target proteins.</text>
</comment>
<keyword evidence="4" id="KW-0808">Transferase</keyword>
<reference evidence="13" key="2">
    <citation type="submission" date="2025-04" db="UniProtKB">
        <authorList>
            <consortium name="RefSeq"/>
        </authorList>
    </citation>
    <scope>IDENTIFICATION</scope>
    <source>
        <strain evidence="13">USDA-PBARC FA_bdor</strain>
        <tissue evidence="13">Whole organism</tissue>
    </source>
</reference>
<organism evidence="11">
    <name type="scientific">Fopius arisanus</name>
    <dbReference type="NCBI Taxonomy" id="64838"/>
    <lineage>
        <taxon>Eukaryota</taxon>
        <taxon>Metazoa</taxon>
        <taxon>Ecdysozoa</taxon>
        <taxon>Arthropoda</taxon>
        <taxon>Hexapoda</taxon>
        <taxon>Insecta</taxon>
        <taxon>Pterygota</taxon>
        <taxon>Neoptera</taxon>
        <taxon>Endopterygota</taxon>
        <taxon>Hymenoptera</taxon>
        <taxon>Apocrita</taxon>
        <taxon>Ichneumonoidea</taxon>
        <taxon>Braconidae</taxon>
        <taxon>Opiinae</taxon>
        <taxon>Fopius</taxon>
    </lineage>
</organism>
<accession>A0A9R1U4V8</accession>
<dbReference type="CTD" id="23376"/>
<protein>
    <recommendedName>
        <fullName evidence="3">E3 UFM1-protein ligase 1 homolog</fullName>
    </recommendedName>
    <alternativeName>
        <fullName evidence="6">E3 UFM1-protein transferase 1 homolog</fullName>
    </alternativeName>
</protein>
<dbReference type="InterPro" id="IPR056580">
    <property type="entry name" value="Ufl1_dom"/>
</dbReference>
<proteinExistence type="inferred from homology"/>
<dbReference type="KEGG" id="fas:105269794"/>
<evidence type="ECO:0000313" key="13">
    <source>
        <dbReference type="RefSeq" id="XP_011308624.1"/>
    </source>
</evidence>
<comment type="similarity">
    <text evidence="2">Belongs to the UFL1 family.</text>
</comment>
<evidence type="ECO:0000256" key="7">
    <source>
        <dbReference type="SAM" id="MobiDB-lite"/>
    </source>
</evidence>
<dbReference type="Proteomes" id="UP000694866">
    <property type="component" value="Unplaced"/>
</dbReference>
<dbReference type="InterPro" id="IPR056579">
    <property type="entry name" value="Ufl1_N"/>
</dbReference>
<reference evidence="11" key="1">
    <citation type="submission" date="2015-01" db="EMBL/GenBank/DDBJ databases">
        <title>Transcriptome Assembly of Fopius arisanus.</title>
        <authorList>
            <person name="Geib S."/>
        </authorList>
    </citation>
    <scope>NUCLEOTIDE SEQUENCE</scope>
</reference>
<feature type="region of interest" description="Disordered" evidence="7">
    <location>
        <begin position="418"/>
        <end position="446"/>
    </location>
</feature>
<dbReference type="Pfam" id="PF25041">
    <property type="entry name" value="UFL1_C"/>
    <property type="match status" value="1"/>
</dbReference>
<evidence type="ECO:0000259" key="9">
    <source>
        <dbReference type="Pfam" id="PF23659"/>
    </source>
</evidence>
<dbReference type="GO" id="GO:1990592">
    <property type="term" value="P:protein K69-linked ufmylation"/>
    <property type="evidence" value="ECO:0007669"/>
    <property type="project" value="TreeGrafter"/>
</dbReference>
<evidence type="ECO:0000256" key="5">
    <source>
        <dbReference type="ARBA" id="ARBA00022786"/>
    </source>
</evidence>
<sequence length="763" mass="86535">MSSLDWKEVKRLAADFQRAQLCSTLQRLSERNCVELITKLIQLNLLDVIFTADGKEYITPQYLETQIRDELYLHGGRITHVELTKKLNVALFYITKTAIEMEKHDKNVKVILGRQIIDKNYMIQIVAEISDKLNQNGTINIAELTLHYDLPEDFLQTLVERALGKTIHGTQDKLDPRIFYTEGFVATNNAKMRGAFFAVTKPTPLSTIFGQCHVPEQIFFAILDTLHGAIQIPGVISSKQGSNGIYVPAIYSKSQSEWVDNFYKQNGYLEYDALTRLGIQDAKNFVKRHFARENLTLLDSVTVGPPIIDQVDANIEETMASNSFIDIYPLLPSVFSPKDIEKILKDSQKRCKADFQIFATTVIVSNAFLDLLTKSLEHKAEAKAIEAVESGEWFKYISVKKIKSSKYLDFTKNEKKDDRRKKASIGKAGGGSQGRETKTKSTKKKYNPVKIQYDDSDNEGMKINERSELTLLTAEDIRKELDKGGNFSDIHNFVDELTAYLQPKLNKQAVNIAERLAQTTKSNNISEVEEKLNMLISNIRIFEKGIKCIPNKEVQNALSKYLMRTLGVDFVIDMIKFAAQQNVIQCPANLTAEIRQKILLELPNDIREHLTNLHKAAAKGSVEEFLNDVEPTMVACCLVSRKLEKKREKALMLGHKQALLEQLSSTNDPALALHLVTSILFTATTQSALHMSGRHVSPILDFLQAHLEDEVMEKLVKYHDLVLTLLSSDDEEIKAEHQEILRQELHVLKELSNHSKKHVTMDK</sequence>
<feature type="domain" description="E3 UFM1-protein ligase 1-like" evidence="9">
    <location>
        <begin position="526"/>
        <end position="643"/>
    </location>
</feature>
<evidence type="ECO:0000256" key="2">
    <source>
        <dbReference type="ARBA" id="ARBA00010789"/>
    </source>
</evidence>
<feature type="domain" description="E3 UFM1-protein ligase 1-like N-terminal" evidence="8">
    <location>
        <begin position="8"/>
        <end position="286"/>
    </location>
</feature>
<dbReference type="GO" id="GO:0061666">
    <property type="term" value="F:UFM1 ligase activity"/>
    <property type="evidence" value="ECO:0007669"/>
    <property type="project" value="InterPro"/>
</dbReference>
<dbReference type="InterPro" id="IPR018611">
    <property type="entry name" value="Ufl1"/>
</dbReference>
<dbReference type="Pfam" id="PF09743">
    <property type="entry name" value="E3_UFM1_ligase"/>
    <property type="match status" value="1"/>
</dbReference>
<evidence type="ECO:0000259" key="10">
    <source>
        <dbReference type="Pfam" id="PF25041"/>
    </source>
</evidence>
<accession>A0A0C9PQD5</accession>
<dbReference type="PANTHER" id="PTHR31057">
    <property type="entry name" value="E3 UFM1-PROTEIN LIGASE 1"/>
    <property type="match status" value="1"/>
</dbReference>
<keyword evidence="12" id="KW-1185">Reference proteome</keyword>
<dbReference type="GO" id="GO:0005789">
    <property type="term" value="C:endoplasmic reticulum membrane"/>
    <property type="evidence" value="ECO:0007669"/>
    <property type="project" value="TreeGrafter"/>
</dbReference>
<gene>
    <name evidence="11" type="primary">AAEL003536_1</name>
    <name evidence="13" type="synonym">Ufl1</name>
    <name evidence="11" type="ORF">g.36952</name>
</gene>
<evidence type="ECO:0000313" key="11">
    <source>
        <dbReference type="EMBL" id="JAG73190.1"/>
    </source>
</evidence>
<dbReference type="Pfam" id="PF25870">
    <property type="entry name" value="WHD_UFL1_5th"/>
    <property type="match status" value="1"/>
</dbReference>
<name>A0A0C9PQD5_9HYME</name>
<dbReference type="EMBL" id="GBYB01003423">
    <property type="protein sequence ID" value="JAG73190.1"/>
    <property type="molecule type" value="Transcribed_RNA"/>
</dbReference>
<dbReference type="Pfam" id="PF23659">
    <property type="entry name" value="UFL1"/>
    <property type="match status" value="1"/>
</dbReference>
<evidence type="ECO:0000256" key="1">
    <source>
        <dbReference type="ARBA" id="ARBA00003950"/>
    </source>
</evidence>